<dbReference type="AlphaFoldDB" id="A0A1X2J285"/>
<sequence length="231" mass="25914">MVEKVHQVASSTASNTSAHEQERSESNKQKILNIIDHQFDLEIYLKYREVATIQKEIENAEATLQDLELAIKNESLAATLPDLPHFTRQSAAALYYGHVTPSSSSSTPSSSSNGIGMAKKKISKPTSNQKSVLYGRRIDGVYVRLACPVCHRDSFSTQLGLLNHCRISHSLEFGFYENIMAQCGTPVDESEVPLDHPIRNRPLTLPVVPVSTPKTFERVRSEIWKERNETY</sequence>
<evidence type="ECO:0000313" key="5">
    <source>
        <dbReference type="Proteomes" id="UP000193560"/>
    </source>
</evidence>
<feature type="compositionally biased region" description="Low complexity" evidence="2">
    <location>
        <begin position="100"/>
        <end position="112"/>
    </location>
</feature>
<accession>A0A1X2J285</accession>
<dbReference type="EMBL" id="MCGE01000001">
    <property type="protein sequence ID" value="ORZ25943.1"/>
    <property type="molecule type" value="Genomic_DNA"/>
</dbReference>
<feature type="compositionally biased region" description="Polar residues" evidence="2">
    <location>
        <begin position="8"/>
        <end position="18"/>
    </location>
</feature>
<comment type="caution">
    <text evidence="4">The sequence shown here is derived from an EMBL/GenBank/DDBJ whole genome shotgun (WGS) entry which is preliminary data.</text>
</comment>
<organism evidence="4 5">
    <name type="scientific">Absidia repens</name>
    <dbReference type="NCBI Taxonomy" id="90262"/>
    <lineage>
        <taxon>Eukaryota</taxon>
        <taxon>Fungi</taxon>
        <taxon>Fungi incertae sedis</taxon>
        <taxon>Mucoromycota</taxon>
        <taxon>Mucoromycotina</taxon>
        <taxon>Mucoromycetes</taxon>
        <taxon>Mucorales</taxon>
        <taxon>Cunninghamellaceae</taxon>
        <taxon>Absidia</taxon>
    </lineage>
</organism>
<evidence type="ECO:0000256" key="2">
    <source>
        <dbReference type="SAM" id="MobiDB-lite"/>
    </source>
</evidence>
<dbReference type="OrthoDB" id="1741717at2759"/>
<evidence type="ECO:0000259" key="3">
    <source>
        <dbReference type="Pfam" id="PF25909"/>
    </source>
</evidence>
<feature type="coiled-coil region" evidence="1">
    <location>
        <begin position="50"/>
        <end position="77"/>
    </location>
</feature>
<dbReference type="Proteomes" id="UP000193560">
    <property type="component" value="Unassembled WGS sequence"/>
</dbReference>
<dbReference type="InterPro" id="IPR058706">
    <property type="entry name" value="zf-C2H2_AHC1-like"/>
</dbReference>
<evidence type="ECO:0000256" key="1">
    <source>
        <dbReference type="SAM" id="Coils"/>
    </source>
</evidence>
<dbReference type="Pfam" id="PF25909">
    <property type="entry name" value="zf-C2H2_AHC1"/>
    <property type="match status" value="1"/>
</dbReference>
<feature type="domain" description="AHC1-like C2H2 zinc-finger" evidence="3">
    <location>
        <begin position="131"/>
        <end position="173"/>
    </location>
</feature>
<dbReference type="STRING" id="90262.A0A1X2J285"/>
<protein>
    <recommendedName>
        <fullName evidence="3">AHC1-like C2H2 zinc-finger domain-containing protein</fullName>
    </recommendedName>
</protein>
<reference evidence="4 5" key="1">
    <citation type="submission" date="2016-07" db="EMBL/GenBank/DDBJ databases">
        <title>Pervasive Adenine N6-methylation of Active Genes in Fungi.</title>
        <authorList>
            <consortium name="DOE Joint Genome Institute"/>
            <person name="Mondo S.J."/>
            <person name="Dannebaum R.O."/>
            <person name="Kuo R.C."/>
            <person name="Labutti K."/>
            <person name="Haridas S."/>
            <person name="Kuo A."/>
            <person name="Salamov A."/>
            <person name="Ahrendt S.R."/>
            <person name="Lipzen A."/>
            <person name="Sullivan W."/>
            <person name="Andreopoulos W.B."/>
            <person name="Clum A."/>
            <person name="Lindquist E."/>
            <person name="Daum C."/>
            <person name="Ramamoorthy G.K."/>
            <person name="Gryganskyi A."/>
            <person name="Culley D."/>
            <person name="Magnuson J.K."/>
            <person name="James T.Y."/>
            <person name="O'Malley M.A."/>
            <person name="Stajich J.E."/>
            <person name="Spatafora J.W."/>
            <person name="Visel A."/>
            <person name="Grigoriev I.V."/>
        </authorList>
    </citation>
    <scope>NUCLEOTIDE SEQUENCE [LARGE SCALE GENOMIC DNA]</scope>
    <source>
        <strain evidence="4 5">NRRL 1336</strain>
    </source>
</reference>
<feature type="region of interest" description="Disordered" evidence="2">
    <location>
        <begin position="1"/>
        <end position="26"/>
    </location>
</feature>
<keyword evidence="5" id="KW-1185">Reference proteome</keyword>
<name>A0A1X2J285_9FUNG</name>
<keyword evidence="1" id="KW-0175">Coiled coil</keyword>
<evidence type="ECO:0000313" key="4">
    <source>
        <dbReference type="EMBL" id="ORZ25943.1"/>
    </source>
</evidence>
<feature type="region of interest" description="Disordered" evidence="2">
    <location>
        <begin position="100"/>
        <end position="123"/>
    </location>
</feature>
<gene>
    <name evidence="4" type="ORF">BCR42DRAFT_17346</name>
</gene>
<proteinExistence type="predicted"/>